<comment type="subunit">
    <text evidence="23">Interacts with RAB3B, RAB3C, RAB3D, RAB8A, RAB27A and RAB27B. Interacts with RAB3A; this interaction recruits RPH3A to synaptic vesicules. Interacts (via C2B domain) with SNAP25. Interacts with deubiquitinating enzyme CAND1; this interaction results in the deubiquitination of RPH3A. Interacts with GRIN2A and DLG4; this ternary complex regulates NMDA receptor composition at postsynaptic membranes. Interacts with SNCA.</text>
</comment>
<feature type="region of interest" description="Disordered" evidence="27">
    <location>
        <begin position="300"/>
        <end position="338"/>
    </location>
</feature>
<evidence type="ECO:0000256" key="23">
    <source>
        <dbReference type="ARBA" id="ARBA00066191"/>
    </source>
</evidence>
<evidence type="ECO:0000256" key="19">
    <source>
        <dbReference type="ARBA" id="ARBA00023273"/>
    </source>
</evidence>
<feature type="domain" description="C2" evidence="28">
    <location>
        <begin position="517"/>
        <end position="650"/>
    </location>
</feature>
<keyword evidence="18" id="KW-0628">Postsynaptic cell membrane</keyword>
<dbReference type="PRINTS" id="PR00399">
    <property type="entry name" value="SYNAPTOTAGMN"/>
</dbReference>
<evidence type="ECO:0000256" key="17">
    <source>
        <dbReference type="ARBA" id="ARBA00023136"/>
    </source>
</evidence>
<comment type="function">
    <text evidence="22">Plays an essential role in docking and fusion steps of regulated exocytosis. At the presynaptic level, RPH3A is recruited by RAB3A to the synaptic vesicle membrane in a GTP-dependent manner where it modulates synaptic vesicle trafficking and calcium-triggered neurotransmitter release. In the post-synaptic compartment, forms a ternary complex with GRIN2A and DLG4 and regulates NMDA receptor stability. Also plays a role in the exocytosis of arginine vasopressin hormone.</text>
</comment>
<organism evidence="31 34">
    <name type="scientific">Petromyzon marinus</name>
    <name type="common">Sea lamprey</name>
    <dbReference type="NCBI Taxonomy" id="7757"/>
    <lineage>
        <taxon>Eukaryota</taxon>
        <taxon>Metazoa</taxon>
        <taxon>Chordata</taxon>
        <taxon>Craniata</taxon>
        <taxon>Vertebrata</taxon>
        <taxon>Cyclostomata</taxon>
        <taxon>Hyperoartia</taxon>
        <taxon>Petromyzontiformes</taxon>
        <taxon>Petromyzontidae</taxon>
        <taxon>Petromyzon</taxon>
    </lineage>
</organism>
<evidence type="ECO:0000256" key="13">
    <source>
        <dbReference type="ARBA" id="ARBA00022843"/>
    </source>
</evidence>
<keyword evidence="14" id="KW-0653">Protein transport</keyword>
<dbReference type="InterPro" id="IPR011011">
    <property type="entry name" value="Znf_FYVE_PHD"/>
</dbReference>
<dbReference type="InterPro" id="IPR041282">
    <property type="entry name" value="FYVE_2"/>
</dbReference>
<dbReference type="CDD" id="cd08384">
    <property type="entry name" value="C2B_Rabphilin_Doc2"/>
    <property type="match status" value="1"/>
</dbReference>
<evidence type="ECO:0000256" key="7">
    <source>
        <dbReference type="ARBA" id="ARBA00022553"/>
    </source>
</evidence>
<dbReference type="CDD" id="cd04035">
    <property type="entry name" value="C2A_Rabphilin_Doc2"/>
    <property type="match status" value="1"/>
</dbReference>
<dbReference type="InterPro" id="IPR047022">
    <property type="entry name" value="Rabphilin_Doc2_C2A"/>
</dbReference>
<evidence type="ECO:0000256" key="10">
    <source>
        <dbReference type="ARBA" id="ARBA00022771"/>
    </source>
</evidence>
<dbReference type="GO" id="GO:0031267">
    <property type="term" value="F:small GTPase binding"/>
    <property type="evidence" value="ECO:0007669"/>
    <property type="project" value="InterPro"/>
</dbReference>
<evidence type="ECO:0000256" key="14">
    <source>
        <dbReference type="ARBA" id="ARBA00022927"/>
    </source>
</evidence>
<reference evidence="32 33" key="1">
    <citation type="submission" date="2025-04" db="UniProtKB">
        <authorList>
            <consortium name="RefSeq"/>
        </authorList>
    </citation>
    <scope>IDENTIFICATION</scope>
    <source>
        <tissue evidence="32 33">Sperm</tissue>
    </source>
</reference>
<feature type="domain" description="C2" evidence="28">
    <location>
        <begin position="375"/>
        <end position="499"/>
    </location>
</feature>
<keyword evidence="8" id="KW-0479">Metal-binding</keyword>
<dbReference type="RefSeq" id="XP_032823609.1">
    <property type="nucleotide sequence ID" value="XM_032967718.1"/>
</dbReference>
<evidence type="ECO:0000313" key="32">
    <source>
        <dbReference type="RefSeq" id="XP_032823607.1"/>
    </source>
</evidence>
<dbReference type="PANTHER" id="PTHR45729:SF6">
    <property type="entry name" value="RABPHILIN, ISOFORM A"/>
    <property type="match status" value="1"/>
</dbReference>
<evidence type="ECO:0000259" key="30">
    <source>
        <dbReference type="PROSITE" id="PS50916"/>
    </source>
</evidence>
<dbReference type="GO" id="GO:0043197">
    <property type="term" value="C:dendritic spine"/>
    <property type="evidence" value="ECO:0007669"/>
    <property type="project" value="UniProtKB-SubCell"/>
</dbReference>
<evidence type="ECO:0000259" key="29">
    <source>
        <dbReference type="PROSITE" id="PS50178"/>
    </source>
</evidence>
<sequence length="660" mass="71692">MTDAVFGSSAADRWVCPNDRHLALRAKLNTGWSVHTHRSEKQRRSETLSEEEREAIHKVIEKAEKMELLEQERIGRLVERLENMRRNALGDGAARCVLCGEQLGLLGSAAALCEDCKKNVCTKCGVDSVCSRQRPLWLCKICSEQREVWKRSGAWFFKGLPKYVLPPKTSGAGGRQDVRPAAAAVLGRNPQGAAAARDQAASAPDTRTYTWVRGRVRMGDSDSDSERNSSSDEDDAGTRRARRAAGVVRADSASSDGAWPAGSTGGKLEGALGALGSRGSVGSGGGGGAGGFGGATSATESCQGDAAGDSDASREGSLRSRLSLAPSDTSSSLATSSHADDDVDRAFSAFAATTAATPSQQQQQADPNDSDDATTLGCLEFSLLYDQTGNMLHCTLLRARGLKRSHSGGHADPYVKLHLMPGASKANKLRSRTVKHTLNPEWNERLTYHGITDEDILKKTLQVSVFDQDRIGHNEFIGETRVALRRLSPQQAKSYNVCLEKRLPTEREAGEPSAQRERGRVLLALLYSSQRGGLVVSVMRCAHLASMDSNGYSDPFVKIQLNPDSGKKFKFKTAVKKKCLNPEFNEEFFFALRQNELAGKSLEVAVWDYDLGKSNDFIGSVELGAKASGEALKHWYECLKYPDKRVERWHMLGDAAPSKH</sequence>
<dbReference type="PROSITE" id="PS50178">
    <property type="entry name" value="ZF_FYVE"/>
    <property type="match status" value="1"/>
</dbReference>
<dbReference type="PRINTS" id="PR00360">
    <property type="entry name" value="C2DOMAIN"/>
</dbReference>
<accession>A0AAJ7X6R9</accession>
<dbReference type="SUPFAM" id="SSF49562">
    <property type="entry name" value="C2 domain (Calcium/lipid-binding domain, CaLB)"/>
    <property type="match status" value="2"/>
</dbReference>
<dbReference type="InterPro" id="IPR000008">
    <property type="entry name" value="C2_dom"/>
</dbReference>
<feature type="compositionally biased region" description="Low complexity" evidence="27">
    <location>
        <begin position="244"/>
        <end position="256"/>
    </location>
</feature>
<evidence type="ECO:0000256" key="25">
    <source>
        <dbReference type="ARBA" id="ARBA00075517"/>
    </source>
</evidence>
<evidence type="ECO:0000256" key="1">
    <source>
        <dbReference type="ARBA" id="ARBA00004170"/>
    </source>
</evidence>
<dbReference type="PROSITE" id="PS50916">
    <property type="entry name" value="RABBD"/>
    <property type="match status" value="1"/>
</dbReference>
<gene>
    <name evidence="32 33 34" type="primary">LOC116950171</name>
</gene>
<dbReference type="Gene3D" id="2.60.40.150">
    <property type="entry name" value="C2 domain"/>
    <property type="match status" value="2"/>
</dbReference>
<dbReference type="GO" id="GO:0030672">
    <property type="term" value="C:synaptic vesicle membrane"/>
    <property type="evidence" value="ECO:0007669"/>
    <property type="project" value="UniProtKB-SubCell"/>
</dbReference>
<dbReference type="GO" id="GO:0008289">
    <property type="term" value="F:lipid binding"/>
    <property type="evidence" value="ECO:0007669"/>
    <property type="project" value="UniProtKB-KW"/>
</dbReference>
<keyword evidence="15" id="KW-0770">Synapse</keyword>
<dbReference type="Gene3D" id="3.30.40.10">
    <property type="entry name" value="Zinc/RING finger domain, C3HC4 (zinc finger)"/>
    <property type="match status" value="1"/>
</dbReference>
<keyword evidence="6" id="KW-0488">Methylation</keyword>
<dbReference type="GO" id="GO:0017158">
    <property type="term" value="P:regulation of calcium ion-dependent exocytosis"/>
    <property type="evidence" value="ECO:0007669"/>
    <property type="project" value="TreeGrafter"/>
</dbReference>
<evidence type="ECO:0000256" key="20">
    <source>
        <dbReference type="ARBA" id="ARBA00023329"/>
    </source>
</evidence>
<protein>
    <recommendedName>
        <fullName evidence="24">Rabphilin-3A</fullName>
    </recommendedName>
    <alternativeName>
        <fullName evidence="25">Exophilin-1</fullName>
    </alternativeName>
</protein>
<evidence type="ECO:0000256" key="12">
    <source>
        <dbReference type="ARBA" id="ARBA00022837"/>
    </source>
</evidence>
<dbReference type="KEGG" id="pmrn:116950171"/>
<keyword evidence="10 26" id="KW-0863">Zinc-finger</keyword>
<keyword evidence="12" id="KW-0106">Calcium</keyword>
<evidence type="ECO:0000313" key="34">
    <source>
        <dbReference type="RefSeq" id="XP_032823609.1"/>
    </source>
</evidence>
<evidence type="ECO:0000259" key="28">
    <source>
        <dbReference type="PROSITE" id="PS50004"/>
    </source>
</evidence>
<dbReference type="SMART" id="SM00239">
    <property type="entry name" value="C2"/>
    <property type="match status" value="2"/>
</dbReference>
<dbReference type="RefSeq" id="XP_032823608.1">
    <property type="nucleotide sequence ID" value="XM_032967717.1"/>
</dbReference>
<feature type="compositionally biased region" description="Low complexity" evidence="27">
    <location>
        <begin position="319"/>
        <end position="337"/>
    </location>
</feature>
<evidence type="ECO:0000256" key="16">
    <source>
        <dbReference type="ARBA" id="ARBA00023121"/>
    </source>
</evidence>
<dbReference type="PROSITE" id="PS50004">
    <property type="entry name" value="C2"/>
    <property type="match status" value="2"/>
</dbReference>
<dbReference type="SUPFAM" id="SSF57903">
    <property type="entry name" value="FYVE/PHD zinc finger"/>
    <property type="match status" value="1"/>
</dbReference>
<evidence type="ECO:0000256" key="2">
    <source>
        <dbReference type="ARBA" id="ARBA00004432"/>
    </source>
</evidence>
<evidence type="ECO:0000313" key="33">
    <source>
        <dbReference type="RefSeq" id="XP_032823608.1"/>
    </source>
</evidence>
<dbReference type="Pfam" id="PF00168">
    <property type="entry name" value="C2"/>
    <property type="match status" value="2"/>
</dbReference>
<dbReference type="GO" id="GO:0045211">
    <property type="term" value="C:postsynaptic membrane"/>
    <property type="evidence" value="ECO:0007669"/>
    <property type="project" value="UniProtKB-SubCell"/>
</dbReference>
<evidence type="ECO:0000256" key="5">
    <source>
        <dbReference type="ARBA" id="ARBA00022475"/>
    </source>
</evidence>
<name>A0AAJ7X6R9_PETMA</name>
<keyword evidence="5" id="KW-1003">Cell membrane</keyword>
<evidence type="ECO:0000256" key="3">
    <source>
        <dbReference type="ARBA" id="ARBA00004552"/>
    </source>
</evidence>
<dbReference type="InterPro" id="IPR035892">
    <property type="entry name" value="C2_domain_sf"/>
</dbReference>
<evidence type="ECO:0000256" key="27">
    <source>
        <dbReference type="SAM" id="MobiDB-lite"/>
    </source>
</evidence>
<evidence type="ECO:0000256" key="11">
    <source>
        <dbReference type="ARBA" id="ARBA00022833"/>
    </source>
</evidence>
<feature type="domain" description="RabBD" evidence="30">
    <location>
        <begin position="42"/>
        <end position="159"/>
    </location>
</feature>
<dbReference type="GO" id="GO:0006886">
    <property type="term" value="P:intracellular protein transport"/>
    <property type="evidence" value="ECO:0007669"/>
    <property type="project" value="InterPro"/>
</dbReference>
<keyword evidence="16" id="KW-0446">Lipid-binding</keyword>
<dbReference type="AlphaFoldDB" id="A0AAJ7X6R9"/>
<dbReference type="InterPro" id="IPR001565">
    <property type="entry name" value="Synaptotagmin"/>
</dbReference>
<evidence type="ECO:0000256" key="24">
    <source>
        <dbReference type="ARBA" id="ARBA00074062"/>
    </source>
</evidence>
<evidence type="ECO:0000313" key="31">
    <source>
        <dbReference type="Proteomes" id="UP001318040"/>
    </source>
</evidence>
<keyword evidence="7" id="KW-0597">Phosphoprotein</keyword>
<keyword evidence="19" id="KW-0966">Cell projection</keyword>
<evidence type="ECO:0000256" key="6">
    <source>
        <dbReference type="ARBA" id="ARBA00022481"/>
    </source>
</evidence>
<comment type="subcellular location">
    <subcellularLocation>
        <location evidence="3">Cell projection</location>
        <location evidence="3">Dendritic spine</location>
    </subcellularLocation>
    <subcellularLocation>
        <location evidence="2">Cytoplasmic vesicle</location>
        <location evidence="2">Secretory vesicle</location>
        <location evidence="2">Synaptic vesicle membrane</location>
    </subcellularLocation>
    <subcellularLocation>
        <location evidence="1">Membrane</location>
        <topology evidence="1">Peripheral membrane protein</topology>
    </subcellularLocation>
    <subcellularLocation>
        <location evidence="21">Postsynaptic cell membrane</location>
    </subcellularLocation>
</comment>
<keyword evidence="17" id="KW-0472">Membrane</keyword>
<dbReference type="InterPro" id="IPR017455">
    <property type="entry name" value="Znf_FYVE-rel"/>
</dbReference>
<feature type="compositionally biased region" description="Basic and acidic residues" evidence="27">
    <location>
        <begin position="217"/>
        <end position="230"/>
    </location>
</feature>
<feature type="compositionally biased region" description="Low complexity" evidence="27">
    <location>
        <begin position="193"/>
        <end position="203"/>
    </location>
</feature>
<keyword evidence="20" id="KW-0968">Cytoplasmic vesicle</keyword>
<dbReference type="Pfam" id="PF02318">
    <property type="entry name" value="FYVE_2"/>
    <property type="match status" value="1"/>
</dbReference>
<dbReference type="FunFam" id="2.60.40.150:FF:000023">
    <property type="entry name" value="Double C2-like domain-containing protein"/>
    <property type="match status" value="1"/>
</dbReference>
<evidence type="ECO:0000256" key="4">
    <source>
        <dbReference type="ARBA" id="ARBA00022448"/>
    </source>
</evidence>
<evidence type="ECO:0000256" key="9">
    <source>
        <dbReference type="ARBA" id="ARBA00022737"/>
    </source>
</evidence>
<evidence type="ECO:0000256" key="8">
    <source>
        <dbReference type="ARBA" id="ARBA00022723"/>
    </source>
</evidence>
<dbReference type="GO" id="GO:0061669">
    <property type="term" value="P:spontaneous neurotransmitter secretion"/>
    <property type="evidence" value="ECO:0007669"/>
    <property type="project" value="TreeGrafter"/>
</dbReference>
<feature type="region of interest" description="Disordered" evidence="27">
    <location>
        <begin position="189"/>
        <end position="264"/>
    </location>
</feature>
<evidence type="ECO:0000256" key="22">
    <source>
        <dbReference type="ARBA" id="ARBA00060345"/>
    </source>
</evidence>
<dbReference type="FunFam" id="3.30.40.10:FF:000182">
    <property type="entry name" value="rabphilin-3A isoform X1"/>
    <property type="match status" value="1"/>
</dbReference>
<keyword evidence="13" id="KW-0832">Ubl conjugation</keyword>
<proteinExistence type="predicted"/>
<dbReference type="InterPro" id="IPR013083">
    <property type="entry name" value="Znf_RING/FYVE/PHD"/>
</dbReference>
<dbReference type="Proteomes" id="UP001318040">
    <property type="component" value="Chromosome 38"/>
</dbReference>
<dbReference type="InterPro" id="IPR010911">
    <property type="entry name" value="Rab_BD"/>
</dbReference>
<keyword evidence="4" id="KW-0813">Transport</keyword>
<evidence type="ECO:0000256" key="15">
    <source>
        <dbReference type="ARBA" id="ARBA00023018"/>
    </source>
</evidence>
<dbReference type="InterPro" id="IPR043566">
    <property type="entry name" value="Rabphilin/DOC2/Noc2"/>
</dbReference>
<dbReference type="PANTHER" id="PTHR45729">
    <property type="entry name" value="RABPHILIN, ISOFORM A"/>
    <property type="match status" value="1"/>
</dbReference>
<evidence type="ECO:0000256" key="18">
    <source>
        <dbReference type="ARBA" id="ARBA00023257"/>
    </source>
</evidence>
<evidence type="ECO:0000256" key="21">
    <source>
        <dbReference type="ARBA" id="ARBA00034100"/>
    </source>
</evidence>
<dbReference type="GO" id="GO:0006887">
    <property type="term" value="P:exocytosis"/>
    <property type="evidence" value="ECO:0007669"/>
    <property type="project" value="TreeGrafter"/>
</dbReference>
<dbReference type="GO" id="GO:0008270">
    <property type="term" value="F:zinc ion binding"/>
    <property type="evidence" value="ECO:0007669"/>
    <property type="project" value="UniProtKB-KW"/>
</dbReference>
<feature type="domain" description="FYVE-type" evidence="29">
    <location>
        <begin position="90"/>
        <end position="147"/>
    </location>
</feature>
<keyword evidence="11" id="KW-0862">Zinc</keyword>
<evidence type="ECO:0000256" key="26">
    <source>
        <dbReference type="PROSITE-ProRule" id="PRU00091"/>
    </source>
</evidence>
<dbReference type="RefSeq" id="XP_032823607.1">
    <property type="nucleotide sequence ID" value="XM_032967716.1"/>
</dbReference>
<keyword evidence="31" id="KW-1185">Reference proteome</keyword>
<keyword evidence="9" id="KW-0677">Repeat</keyword>
<dbReference type="FunFam" id="2.60.40.150:FF:000032">
    <property type="entry name" value="Double c2-like domain-containing"/>
    <property type="match status" value="1"/>
</dbReference>